<evidence type="ECO:0000256" key="1">
    <source>
        <dbReference type="SAM" id="Coils"/>
    </source>
</evidence>
<dbReference type="OrthoDB" id="5404651at2759"/>
<feature type="compositionally biased region" description="Basic residues" evidence="2">
    <location>
        <begin position="205"/>
        <end position="214"/>
    </location>
</feature>
<sequence>MEQSKSTDSAQIHTSARSPTPPGVATPPPTADASGKTRAVGDTEQELRAQIRDLEAALKVAKTAAAHHKLQYNMLVQESAAAMERMAVEARMEQYENEMIHRAAAAAPVEFPEGMIPVQRDLYQQMCEEIRTLRRVCGSLERERDHRGRTIARQETEIASLTERVTLMRERIRDRGLKGRSRAGTEADRPFAALLQASEMVSRRMAGRRGHTRGIHSMSSLPSTPARVYRPFVPATAPARPRHDEASEDTVSNSDGESEAETDILEGSRVRQARR</sequence>
<keyword evidence="4" id="KW-1185">Reference proteome</keyword>
<dbReference type="Proteomes" id="UP000799421">
    <property type="component" value="Unassembled WGS sequence"/>
</dbReference>
<feature type="compositionally biased region" description="Pro residues" evidence="2">
    <location>
        <begin position="19"/>
        <end position="30"/>
    </location>
</feature>
<organism evidence="3 4">
    <name type="scientific">Piedraia hortae CBS 480.64</name>
    <dbReference type="NCBI Taxonomy" id="1314780"/>
    <lineage>
        <taxon>Eukaryota</taxon>
        <taxon>Fungi</taxon>
        <taxon>Dikarya</taxon>
        <taxon>Ascomycota</taxon>
        <taxon>Pezizomycotina</taxon>
        <taxon>Dothideomycetes</taxon>
        <taxon>Dothideomycetidae</taxon>
        <taxon>Capnodiales</taxon>
        <taxon>Piedraiaceae</taxon>
        <taxon>Piedraia</taxon>
    </lineage>
</organism>
<gene>
    <name evidence="3" type="ORF">K470DRAFT_267788</name>
</gene>
<evidence type="ECO:0000313" key="3">
    <source>
        <dbReference type="EMBL" id="KAF2863756.1"/>
    </source>
</evidence>
<reference evidence="3" key="1">
    <citation type="journal article" date="2020" name="Stud. Mycol.">
        <title>101 Dothideomycetes genomes: a test case for predicting lifestyles and emergence of pathogens.</title>
        <authorList>
            <person name="Haridas S."/>
            <person name="Albert R."/>
            <person name="Binder M."/>
            <person name="Bloem J."/>
            <person name="Labutti K."/>
            <person name="Salamov A."/>
            <person name="Andreopoulos B."/>
            <person name="Baker S."/>
            <person name="Barry K."/>
            <person name="Bills G."/>
            <person name="Bluhm B."/>
            <person name="Cannon C."/>
            <person name="Castanera R."/>
            <person name="Culley D."/>
            <person name="Daum C."/>
            <person name="Ezra D."/>
            <person name="Gonzalez J."/>
            <person name="Henrissat B."/>
            <person name="Kuo A."/>
            <person name="Liang C."/>
            <person name="Lipzen A."/>
            <person name="Lutzoni F."/>
            <person name="Magnuson J."/>
            <person name="Mondo S."/>
            <person name="Nolan M."/>
            <person name="Ohm R."/>
            <person name="Pangilinan J."/>
            <person name="Park H.-J."/>
            <person name="Ramirez L."/>
            <person name="Alfaro M."/>
            <person name="Sun H."/>
            <person name="Tritt A."/>
            <person name="Yoshinaga Y."/>
            <person name="Zwiers L.-H."/>
            <person name="Turgeon B."/>
            <person name="Goodwin S."/>
            <person name="Spatafora J."/>
            <person name="Crous P."/>
            <person name="Grigoriev I."/>
        </authorList>
    </citation>
    <scope>NUCLEOTIDE SEQUENCE</scope>
    <source>
        <strain evidence="3">CBS 480.64</strain>
    </source>
</reference>
<feature type="coiled-coil region" evidence="1">
    <location>
        <begin position="123"/>
        <end position="171"/>
    </location>
</feature>
<feature type="region of interest" description="Disordered" evidence="2">
    <location>
        <begin position="205"/>
        <end position="275"/>
    </location>
</feature>
<accession>A0A6A7C858</accession>
<dbReference type="AlphaFoldDB" id="A0A6A7C858"/>
<feature type="region of interest" description="Disordered" evidence="2">
    <location>
        <begin position="1"/>
        <end position="42"/>
    </location>
</feature>
<evidence type="ECO:0000256" key="2">
    <source>
        <dbReference type="SAM" id="MobiDB-lite"/>
    </source>
</evidence>
<keyword evidence="1" id="KW-0175">Coiled coil</keyword>
<dbReference type="EMBL" id="MU005959">
    <property type="protein sequence ID" value="KAF2863756.1"/>
    <property type="molecule type" value="Genomic_DNA"/>
</dbReference>
<feature type="coiled-coil region" evidence="1">
    <location>
        <begin position="44"/>
        <end position="98"/>
    </location>
</feature>
<protein>
    <submittedName>
        <fullName evidence="3">Uncharacterized protein</fullName>
    </submittedName>
</protein>
<evidence type="ECO:0000313" key="4">
    <source>
        <dbReference type="Proteomes" id="UP000799421"/>
    </source>
</evidence>
<feature type="compositionally biased region" description="Polar residues" evidence="2">
    <location>
        <begin position="1"/>
        <end position="18"/>
    </location>
</feature>
<proteinExistence type="predicted"/>
<name>A0A6A7C858_9PEZI</name>